<dbReference type="Proteomes" id="UP001158576">
    <property type="component" value="Chromosome 2"/>
</dbReference>
<evidence type="ECO:0000313" key="2">
    <source>
        <dbReference type="Proteomes" id="UP001158576"/>
    </source>
</evidence>
<proteinExistence type="predicted"/>
<keyword evidence="2" id="KW-1185">Reference proteome</keyword>
<reference evidence="1 2" key="1">
    <citation type="submission" date="2021-04" db="EMBL/GenBank/DDBJ databases">
        <authorList>
            <person name="Bliznina A."/>
        </authorList>
    </citation>
    <scope>NUCLEOTIDE SEQUENCE [LARGE SCALE GENOMIC DNA]</scope>
</reference>
<accession>A0ABN7T767</accession>
<sequence length="474" mass="52861">MELYSEVADRNLFSFPAVRLNENCTDLDLGELCSAECSERVRSCLAFCAPGDVSCENSCIRQGFDCVDGCPCHADCFEGCDGCAAVICNVCFEPGENPDYKTCLNQLELDLIQCLNDCSGSSTCVIQCNTDFLENFENCPCESGCPNGCPCPNYECPSVNPTIPPQQLTSVLILDRTYPAHVPALANFDHYTEDITVSWYDNGPDNREYFFYEGCSVLYKGMNFLFGGRYSNDGGPTIYGPHILDGCDIVKAEGEEINHNCNTGSVGYLPSEDDPQAYIMIYDGMKKVQTYDGSKFWDSQSPNRGHQYQGGQIASYEGNPILISGRDADTGSYHPVVERFTNLYGWSVEESLVWPDGYTYQFTHVSDRDLGIILFPGYTSGQAGKIWRLFDDQWTTIGTVVDGVYKTRAQARLVRLAPNELLILGGSQEHHFEKYTLSEDWTSIEGEKLMEEHPTLLNYNHPYAILVPDSYCLV</sequence>
<gene>
    <name evidence="1" type="ORF">OKIOD_LOCUS15295</name>
</gene>
<protein>
    <submittedName>
        <fullName evidence="1">Oidioi.mRNA.OKI2018_I69.chr2.g6530.t1.cds</fullName>
    </submittedName>
</protein>
<evidence type="ECO:0000313" key="1">
    <source>
        <dbReference type="EMBL" id="CAG5112303.1"/>
    </source>
</evidence>
<name>A0ABN7T767_OIKDI</name>
<organism evidence="1 2">
    <name type="scientific">Oikopleura dioica</name>
    <name type="common">Tunicate</name>
    <dbReference type="NCBI Taxonomy" id="34765"/>
    <lineage>
        <taxon>Eukaryota</taxon>
        <taxon>Metazoa</taxon>
        <taxon>Chordata</taxon>
        <taxon>Tunicata</taxon>
        <taxon>Appendicularia</taxon>
        <taxon>Copelata</taxon>
        <taxon>Oikopleuridae</taxon>
        <taxon>Oikopleura</taxon>
    </lineage>
</organism>
<dbReference type="EMBL" id="OU015567">
    <property type="protein sequence ID" value="CAG5112303.1"/>
    <property type="molecule type" value="Genomic_DNA"/>
</dbReference>